<dbReference type="InterPro" id="IPR007110">
    <property type="entry name" value="Ig-like_dom"/>
</dbReference>
<reference evidence="5" key="1">
    <citation type="submission" date="2025-08" db="UniProtKB">
        <authorList>
            <consortium name="Ensembl"/>
        </authorList>
    </citation>
    <scope>IDENTIFICATION</scope>
</reference>
<organism evidence="5 6">
    <name type="scientific">Kryptolebias marmoratus</name>
    <name type="common">Mangrove killifish</name>
    <name type="synonym">Rivulus marmoratus</name>
    <dbReference type="NCBI Taxonomy" id="37003"/>
    <lineage>
        <taxon>Eukaryota</taxon>
        <taxon>Metazoa</taxon>
        <taxon>Chordata</taxon>
        <taxon>Craniata</taxon>
        <taxon>Vertebrata</taxon>
        <taxon>Euteleostomi</taxon>
        <taxon>Actinopterygii</taxon>
        <taxon>Neopterygii</taxon>
        <taxon>Teleostei</taxon>
        <taxon>Neoteleostei</taxon>
        <taxon>Acanthomorphata</taxon>
        <taxon>Ovalentaria</taxon>
        <taxon>Atherinomorphae</taxon>
        <taxon>Cyprinodontiformes</taxon>
        <taxon>Rivulidae</taxon>
        <taxon>Kryptolebias</taxon>
    </lineage>
</organism>
<dbReference type="InterPro" id="IPR013783">
    <property type="entry name" value="Ig-like_fold"/>
</dbReference>
<dbReference type="InterPro" id="IPR013106">
    <property type="entry name" value="Ig_V-set"/>
</dbReference>
<dbReference type="Pfam" id="PF07686">
    <property type="entry name" value="V-set"/>
    <property type="match status" value="2"/>
</dbReference>
<keyword evidence="2" id="KW-1133">Transmembrane helix</keyword>
<dbReference type="InterPro" id="IPR036179">
    <property type="entry name" value="Ig-like_dom_sf"/>
</dbReference>
<dbReference type="Proteomes" id="UP000264800">
    <property type="component" value="Unplaced"/>
</dbReference>
<keyword evidence="3" id="KW-1015">Disulfide bond</keyword>
<dbReference type="InterPro" id="IPR013162">
    <property type="entry name" value="CD80_C2-set"/>
</dbReference>
<dbReference type="SUPFAM" id="SSF48726">
    <property type="entry name" value="Immunoglobulin"/>
    <property type="match status" value="4"/>
</dbReference>
<dbReference type="GeneTree" id="ENSGT01030000235092"/>
<evidence type="ECO:0000313" key="6">
    <source>
        <dbReference type="Proteomes" id="UP000264800"/>
    </source>
</evidence>
<proteinExistence type="predicted"/>
<keyword evidence="6" id="KW-1185">Reference proteome</keyword>
<evidence type="ECO:0000256" key="1">
    <source>
        <dbReference type="ARBA" id="ARBA00022692"/>
    </source>
</evidence>
<evidence type="ECO:0000256" key="3">
    <source>
        <dbReference type="ARBA" id="ARBA00023157"/>
    </source>
</evidence>
<keyword evidence="2" id="KW-0472">Membrane</keyword>
<dbReference type="Ensembl" id="ENSKMAT00000006435.1">
    <property type="protein sequence ID" value="ENSKMAP00000006327.1"/>
    <property type="gene ID" value="ENSKMAG00000004810.1"/>
</dbReference>
<dbReference type="OMA" id="LYEEITM"/>
<sequence>MPASTSTSEVSGQALWKTVSTLTFTSAAKDHGKQLTCSAQYSEGRTETSIPLRVKRNMLSLDWSFSTPESLPGLKGSCIIIPCKFSYSKSKPDGLQVIWYLYQSKGYPSVYNQKEGNIISKFAGITSLIGSVSEGNCSLKIDKLEMSHNKDRLYPWIDKDSITSFHSQGHSFIDKSTQLEVSENAEEPQIILIVAPKVGVESKVSCTVRHTCITAPPVFTLSGIPGTDRVTDSQVSDGVWERTVERTWTAEEQHKSVECNVAYPGGQKARKELQLNVECLYEEITMINPPGEMIEGTARSVVCSVTYSCKKNKPSIVWNFPDMLSTVKTMEITKDFYNISSNLTFIGSLGDNGKKLKCTAEFSKGETSASADLKIGPYEYKFGEDEPFDTGELQVREADVPHSFSALTRSCVVIPCSFQSKDHELMTRGIWYKRSGHSIVFHNERNSVMDHFKDRTKLLGNLHEGDCSMEIDDIKPFDNGPFCFHAQRESVKYRFNNSCAFIKMKGLDLLR</sequence>
<dbReference type="AlphaFoldDB" id="A0A3Q3EXI1"/>
<dbReference type="Pfam" id="PF08205">
    <property type="entry name" value="C2-set_2"/>
    <property type="match status" value="1"/>
</dbReference>
<evidence type="ECO:0000256" key="2">
    <source>
        <dbReference type="ARBA" id="ARBA00022989"/>
    </source>
</evidence>
<reference evidence="5" key="2">
    <citation type="submission" date="2025-09" db="UniProtKB">
        <authorList>
            <consortium name="Ensembl"/>
        </authorList>
    </citation>
    <scope>IDENTIFICATION</scope>
</reference>
<dbReference type="PANTHER" id="PTHR46484">
    <property type="entry name" value="SI:CH211-171H4.5-RELATED"/>
    <property type="match status" value="1"/>
</dbReference>
<protein>
    <recommendedName>
        <fullName evidence="4">Ig-like domain-containing protein</fullName>
    </recommendedName>
</protein>
<dbReference type="PROSITE" id="PS50835">
    <property type="entry name" value="IG_LIKE"/>
    <property type="match status" value="1"/>
</dbReference>
<evidence type="ECO:0000313" key="5">
    <source>
        <dbReference type="Ensembl" id="ENSKMAP00000006327.1"/>
    </source>
</evidence>
<dbReference type="Gene3D" id="2.60.40.10">
    <property type="entry name" value="Immunoglobulins"/>
    <property type="match status" value="5"/>
</dbReference>
<evidence type="ECO:0000259" key="4">
    <source>
        <dbReference type="PROSITE" id="PS50835"/>
    </source>
</evidence>
<dbReference type="PANTHER" id="PTHR46484:SF1">
    <property type="entry name" value="SCHWANN CELL MYELIN PROTEIN-RELATED"/>
    <property type="match status" value="1"/>
</dbReference>
<name>A0A3Q3EXI1_KRYMA</name>
<feature type="domain" description="Ig-like" evidence="4">
    <location>
        <begin position="282"/>
        <end position="374"/>
    </location>
</feature>
<accession>A0A3Q3EXI1</accession>
<keyword evidence="1" id="KW-0812">Transmembrane</keyword>